<sequence>MVKLVANYTNSQGKVQRWSFSSPDSDSFEEEFRELMERVNVLRRKKKEDLNQAPSVIPVTSKQFYDSHHSGSESWSETVKDSSLSSTDHCLGFSPPPKQLVMEEPSNPQKAEQPSKIINFPHKKSE</sequence>
<feature type="region of interest" description="Disordered" evidence="2">
    <location>
        <begin position="64"/>
        <end position="126"/>
    </location>
</feature>
<comment type="caution">
    <text evidence="3">The sequence shown here is derived from an EMBL/GenBank/DDBJ whole genome shotgun (WGS) entry which is preliminary data.</text>
</comment>
<proteinExistence type="predicted"/>
<protein>
    <submittedName>
        <fullName evidence="3">Uncharacterized protein</fullName>
    </submittedName>
</protein>
<evidence type="ECO:0000256" key="2">
    <source>
        <dbReference type="SAM" id="MobiDB-lite"/>
    </source>
</evidence>
<evidence type="ECO:0000313" key="4">
    <source>
        <dbReference type="Proteomes" id="UP000013782"/>
    </source>
</evidence>
<dbReference type="PATRIC" id="fig|1158607.3.peg.189"/>
<accession>R2SXM1</accession>
<gene>
    <name evidence="3" type="ORF">UAU_00189</name>
</gene>
<feature type="coiled-coil region" evidence="1">
    <location>
        <begin position="25"/>
        <end position="52"/>
    </location>
</feature>
<dbReference type="EMBL" id="AJAQ01000001">
    <property type="protein sequence ID" value="EOH97521.1"/>
    <property type="molecule type" value="Genomic_DNA"/>
</dbReference>
<dbReference type="RefSeq" id="WP_010755254.1">
    <property type="nucleotide sequence ID" value="NZ_ASWD01000002.1"/>
</dbReference>
<evidence type="ECO:0000256" key="1">
    <source>
        <dbReference type="SAM" id="Coils"/>
    </source>
</evidence>
<organism evidence="3 4">
    <name type="scientific">Enterococcus pallens ATCC BAA-351</name>
    <dbReference type="NCBI Taxonomy" id="1158607"/>
    <lineage>
        <taxon>Bacteria</taxon>
        <taxon>Bacillati</taxon>
        <taxon>Bacillota</taxon>
        <taxon>Bacilli</taxon>
        <taxon>Lactobacillales</taxon>
        <taxon>Enterococcaceae</taxon>
        <taxon>Enterococcus</taxon>
    </lineage>
</organism>
<dbReference type="STRING" id="160454.RV10_GL002198"/>
<dbReference type="Proteomes" id="UP000013782">
    <property type="component" value="Unassembled WGS sequence"/>
</dbReference>
<keyword evidence="1" id="KW-0175">Coiled coil</keyword>
<keyword evidence="4" id="KW-1185">Reference proteome</keyword>
<reference evidence="3 4" key="1">
    <citation type="submission" date="2013-02" db="EMBL/GenBank/DDBJ databases">
        <title>The Genome Sequence of Enterococcus pallens BAA-351.</title>
        <authorList>
            <consortium name="The Broad Institute Genome Sequencing Platform"/>
            <consortium name="The Broad Institute Genome Sequencing Center for Infectious Disease"/>
            <person name="Earl A.M."/>
            <person name="Gilmore M.S."/>
            <person name="Lebreton F."/>
            <person name="Walker B."/>
            <person name="Young S.K."/>
            <person name="Zeng Q."/>
            <person name="Gargeya S."/>
            <person name="Fitzgerald M."/>
            <person name="Haas B."/>
            <person name="Abouelleil A."/>
            <person name="Alvarado L."/>
            <person name="Arachchi H.M."/>
            <person name="Berlin A.M."/>
            <person name="Chapman S.B."/>
            <person name="Dewar J."/>
            <person name="Goldberg J."/>
            <person name="Griggs A."/>
            <person name="Gujja S."/>
            <person name="Hansen M."/>
            <person name="Howarth C."/>
            <person name="Imamovic A."/>
            <person name="Larimer J."/>
            <person name="McCowan C."/>
            <person name="Murphy C."/>
            <person name="Neiman D."/>
            <person name="Pearson M."/>
            <person name="Priest M."/>
            <person name="Roberts A."/>
            <person name="Saif S."/>
            <person name="Shea T."/>
            <person name="Sisk P."/>
            <person name="Sykes S."/>
            <person name="Wortman J."/>
            <person name="Nusbaum C."/>
            <person name="Birren B."/>
        </authorList>
    </citation>
    <scope>NUCLEOTIDE SEQUENCE [LARGE SCALE GENOMIC DNA]</scope>
    <source>
        <strain evidence="3 4">ATCC BAA-351</strain>
    </source>
</reference>
<feature type="compositionally biased region" description="Polar residues" evidence="2">
    <location>
        <begin position="72"/>
        <end position="88"/>
    </location>
</feature>
<name>R2SXM1_9ENTE</name>
<dbReference type="HOGENOM" id="CLU_1978101_0_0_9"/>
<dbReference type="AlphaFoldDB" id="R2SXM1"/>
<evidence type="ECO:0000313" key="3">
    <source>
        <dbReference type="EMBL" id="EOH97521.1"/>
    </source>
</evidence>